<feature type="signal peptide" evidence="1">
    <location>
        <begin position="1"/>
        <end position="18"/>
    </location>
</feature>
<name>A0A9X2YHJ3_9MYCO</name>
<evidence type="ECO:0000313" key="2">
    <source>
        <dbReference type="EMBL" id="MCV7419382.1"/>
    </source>
</evidence>
<comment type="caution">
    <text evidence="2">The sequence shown here is derived from an EMBL/GenBank/DDBJ whole genome shotgun (WGS) entry which is preliminary data.</text>
</comment>
<protein>
    <recommendedName>
        <fullName evidence="4">DUF5666 domain-containing protein</fullName>
    </recommendedName>
</protein>
<keyword evidence="3" id="KW-1185">Reference proteome</keyword>
<dbReference type="EMBL" id="JACKVK010000001">
    <property type="protein sequence ID" value="MCV7419382.1"/>
    <property type="molecule type" value="Genomic_DNA"/>
</dbReference>
<dbReference type="AlphaFoldDB" id="A0A9X2YHJ3"/>
<sequence length="135" mass="13283">MTNSLVIALMAVAFVAVAAALAVHVVDGNPTAARAENVVTPAATQEPVSQVGRLVAVTPSSVTAKSDDGFARTYLITPETNAITATGSAVGGAASAFAVNDEVSIVGVVRGGTAVATAVAHQQVSDLNGPPMDGV</sequence>
<evidence type="ECO:0000313" key="3">
    <source>
        <dbReference type="Proteomes" id="UP001141629"/>
    </source>
</evidence>
<keyword evidence="1" id="KW-0732">Signal</keyword>
<proteinExistence type="predicted"/>
<dbReference type="RefSeq" id="WP_263994136.1">
    <property type="nucleotide sequence ID" value="NZ_JACKVK010000001.1"/>
</dbReference>
<reference evidence="2" key="1">
    <citation type="submission" date="2020-07" db="EMBL/GenBank/DDBJ databases">
        <authorList>
            <person name="Pettersson B.M.F."/>
            <person name="Behra P.R.K."/>
            <person name="Ramesh M."/>
            <person name="Das S."/>
            <person name="Dasgupta S."/>
            <person name="Kirsebom L.A."/>
        </authorList>
    </citation>
    <scope>NUCLEOTIDE SEQUENCE</scope>
    <source>
        <strain evidence="2">DSM 44838</strain>
    </source>
</reference>
<dbReference type="Proteomes" id="UP001141629">
    <property type="component" value="Unassembled WGS sequence"/>
</dbReference>
<gene>
    <name evidence="2" type="ORF">H7K45_02410</name>
</gene>
<evidence type="ECO:0008006" key="4">
    <source>
        <dbReference type="Google" id="ProtNLM"/>
    </source>
</evidence>
<reference evidence="2" key="2">
    <citation type="journal article" date="2022" name="BMC Genomics">
        <title>Comparative genome analysis of mycobacteria focusing on tRNA and non-coding RNA.</title>
        <authorList>
            <person name="Behra P.R.K."/>
            <person name="Pettersson B.M.F."/>
            <person name="Ramesh M."/>
            <person name="Das S."/>
            <person name="Dasgupta S."/>
            <person name="Kirsebom L.A."/>
        </authorList>
    </citation>
    <scope>NUCLEOTIDE SEQUENCE</scope>
    <source>
        <strain evidence="2">DSM 44838</strain>
    </source>
</reference>
<organism evidence="2 3">
    <name type="scientific">Mycobacterium yunnanensis</name>
    <dbReference type="NCBI Taxonomy" id="368477"/>
    <lineage>
        <taxon>Bacteria</taxon>
        <taxon>Bacillati</taxon>
        <taxon>Actinomycetota</taxon>
        <taxon>Actinomycetes</taxon>
        <taxon>Mycobacteriales</taxon>
        <taxon>Mycobacteriaceae</taxon>
        <taxon>Mycobacterium</taxon>
    </lineage>
</organism>
<evidence type="ECO:0000256" key="1">
    <source>
        <dbReference type="SAM" id="SignalP"/>
    </source>
</evidence>
<accession>A0A9X2YHJ3</accession>
<feature type="chain" id="PRO_5040904480" description="DUF5666 domain-containing protein" evidence="1">
    <location>
        <begin position="19"/>
        <end position="135"/>
    </location>
</feature>